<sequence length="37" mass="4085">MLLGLLWNRCSGISSVGFLLKLIVILCVDLEKSIHIS</sequence>
<dbReference type="EnsemblMetazoa" id="ACHR014039-RA">
    <property type="protein sequence ID" value="ACHR014039-PA"/>
    <property type="gene ID" value="ACHR014039"/>
</dbReference>
<accession>A0A182KHS9</accession>
<dbReference type="AlphaFoldDB" id="A0A182KHS9"/>
<reference evidence="2" key="1">
    <citation type="submission" date="2013-03" db="EMBL/GenBank/DDBJ databases">
        <title>The Genome Sequence of Anopheles christyi ACHKN1017.</title>
        <authorList>
            <consortium name="The Broad Institute Genomics Platform"/>
            <person name="Neafsey D.E."/>
            <person name="Besansky N."/>
            <person name="Walker B."/>
            <person name="Young S.K."/>
            <person name="Zeng Q."/>
            <person name="Gargeya S."/>
            <person name="Fitzgerald M."/>
            <person name="Haas B."/>
            <person name="Abouelleil A."/>
            <person name="Allen A.W."/>
            <person name="Alvarado L."/>
            <person name="Arachchi H.M."/>
            <person name="Berlin A.M."/>
            <person name="Chapman S.B."/>
            <person name="Gainer-Dewar J."/>
            <person name="Goldberg J."/>
            <person name="Griggs A."/>
            <person name="Gujja S."/>
            <person name="Hansen M."/>
            <person name="Howarth C."/>
            <person name="Imamovic A."/>
            <person name="Ireland A."/>
            <person name="Larimer J."/>
            <person name="McCowan C."/>
            <person name="Murphy C."/>
            <person name="Pearson M."/>
            <person name="Poon T.W."/>
            <person name="Priest M."/>
            <person name="Roberts A."/>
            <person name="Saif S."/>
            <person name="Shea T."/>
            <person name="Sisk P."/>
            <person name="Sykes S."/>
            <person name="Wortman J."/>
            <person name="Nusbaum C."/>
            <person name="Birren B."/>
        </authorList>
    </citation>
    <scope>NUCLEOTIDE SEQUENCE [LARGE SCALE GENOMIC DNA]</scope>
    <source>
        <strain evidence="2">ACHKN1017</strain>
    </source>
</reference>
<dbReference type="VEuPathDB" id="VectorBase:ACHR014039"/>
<proteinExistence type="predicted"/>
<protein>
    <submittedName>
        <fullName evidence="1">Uncharacterized protein</fullName>
    </submittedName>
</protein>
<evidence type="ECO:0000313" key="2">
    <source>
        <dbReference type="Proteomes" id="UP000075881"/>
    </source>
</evidence>
<keyword evidence="2" id="KW-1185">Reference proteome</keyword>
<dbReference type="Proteomes" id="UP000075881">
    <property type="component" value="Unassembled WGS sequence"/>
</dbReference>
<name>A0A182KHS9_9DIPT</name>
<evidence type="ECO:0000313" key="1">
    <source>
        <dbReference type="EnsemblMetazoa" id="ACHR014039-PA"/>
    </source>
</evidence>
<organism evidence="1 2">
    <name type="scientific">Anopheles christyi</name>
    <dbReference type="NCBI Taxonomy" id="43041"/>
    <lineage>
        <taxon>Eukaryota</taxon>
        <taxon>Metazoa</taxon>
        <taxon>Ecdysozoa</taxon>
        <taxon>Arthropoda</taxon>
        <taxon>Hexapoda</taxon>
        <taxon>Insecta</taxon>
        <taxon>Pterygota</taxon>
        <taxon>Neoptera</taxon>
        <taxon>Endopterygota</taxon>
        <taxon>Diptera</taxon>
        <taxon>Nematocera</taxon>
        <taxon>Culicoidea</taxon>
        <taxon>Culicidae</taxon>
        <taxon>Anophelinae</taxon>
        <taxon>Anopheles</taxon>
    </lineage>
</organism>
<reference evidence="1" key="2">
    <citation type="submission" date="2020-05" db="UniProtKB">
        <authorList>
            <consortium name="EnsemblMetazoa"/>
        </authorList>
    </citation>
    <scope>IDENTIFICATION</scope>
    <source>
        <strain evidence="1">ACHKN1017</strain>
    </source>
</reference>